<evidence type="ECO:0000256" key="3">
    <source>
        <dbReference type="ARBA" id="ARBA00023242"/>
    </source>
</evidence>
<dbReference type="Gene3D" id="2.60.120.650">
    <property type="entry name" value="Cupin"/>
    <property type="match status" value="1"/>
</dbReference>
<evidence type="ECO:0000259" key="4">
    <source>
        <dbReference type="PROSITE" id="PS51184"/>
    </source>
</evidence>
<dbReference type="PANTHER" id="PTHR12549:SF38">
    <property type="entry name" value="JMJC DOMAIN-CONTAINING HISTONE DEMETHYLASE 2, ISOFORM A"/>
    <property type="match status" value="1"/>
</dbReference>
<dbReference type="SMART" id="SM00558">
    <property type="entry name" value="JmjC"/>
    <property type="match status" value="1"/>
</dbReference>
<name>A0A5E4MTR3_9HEMI</name>
<dbReference type="InterPro" id="IPR045109">
    <property type="entry name" value="LSDs-like"/>
</dbReference>
<evidence type="ECO:0000256" key="2">
    <source>
        <dbReference type="ARBA" id="ARBA00022723"/>
    </source>
</evidence>
<comment type="subcellular location">
    <subcellularLocation>
        <location evidence="1">Nucleus</location>
    </subcellularLocation>
</comment>
<dbReference type="GO" id="GO:0003712">
    <property type="term" value="F:transcription coregulator activity"/>
    <property type="evidence" value="ECO:0007669"/>
    <property type="project" value="TreeGrafter"/>
</dbReference>
<dbReference type="GO" id="GO:0000785">
    <property type="term" value="C:chromatin"/>
    <property type="evidence" value="ECO:0007669"/>
    <property type="project" value="TreeGrafter"/>
</dbReference>
<dbReference type="AlphaFoldDB" id="A0A5E4MTR3"/>
<dbReference type="GO" id="GO:0032454">
    <property type="term" value="F:histone H3K9 demethylase activity"/>
    <property type="evidence" value="ECO:0007669"/>
    <property type="project" value="InterPro"/>
</dbReference>
<dbReference type="InterPro" id="IPR003347">
    <property type="entry name" value="JmjC_dom"/>
</dbReference>
<dbReference type="SUPFAM" id="SSF51197">
    <property type="entry name" value="Clavaminate synthase-like"/>
    <property type="match status" value="1"/>
</dbReference>
<organism evidence="5 6">
    <name type="scientific">Cinara cedri</name>
    <dbReference type="NCBI Taxonomy" id="506608"/>
    <lineage>
        <taxon>Eukaryota</taxon>
        <taxon>Metazoa</taxon>
        <taxon>Ecdysozoa</taxon>
        <taxon>Arthropoda</taxon>
        <taxon>Hexapoda</taxon>
        <taxon>Insecta</taxon>
        <taxon>Pterygota</taxon>
        <taxon>Neoptera</taxon>
        <taxon>Paraneoptera</taxon>
        <taxon>Hemiptera</taxon>
        <taxon>Sternorrhyncha</taxon>
        <taxon>Aphidomorpha</taxon>
        <taxon>Aphidoidea</taxon>
        <taxon>Aphididae</taxon>
        <taxon>Lachninae</taxon>
        <taxon>Cinara</taxon>
    </lineage>
</organism>
<protein>
    <submittedName>
        <fullName evidence="5">JmjC domain,Zinc finger, RING/FYVE/PHD-type</fullName>
    </submittedName>
</protein>
<dbReference type="SUPFAM" id="SSF57889">
    <property type="entry name" value="Cysteine-rich domain"/>
    <property type="match status" value="1"/>
</dbReference>
<dbReference type="GO" id="GO:0000118">
    <property type="term" value="C:histone deacetylase complex"/>
    <property type="evidence" value="ECO:0007669"/>
    <property type="project" value="TreeGrafter"/>
</dbReference>
<dbReference type="GO" id="GO:0046872">
    <property type="term" value="F:metal ion binding"/>
    <property type="evidence" value="ECO:0007669"/>
    <property type="project" value="UniProtKB-KW"/>
</dbReference>
<dbReference type="Pfam" id="PF02373">
    <property type="entry name" value="JmjC"/>
    <property type="match status" value="1"/>
</dbReference>
<feature type="domain" description="JmjC" evidence="4">
    <location>
        <begin position="572"/>
        <end position="800"/>
    </location>
</feature>
<accession>A0A5E4MTR3</accession>
<proteinExistence type="predicted"/>
<dbReference type="EMBL" id="CABPRJ010000990">
    <property type="protein sequence ID" value="VVC34300.1"/>
    <property type="molecule type" value="Genomic_DNA"/>
</dbReference>
<evidence type="ECO:0000313" key="5">
    <source>
        <dbReference type="EMBL" id="VVC34300.1"/>
    </source>
</evidence>
<evidence type="ECO:0000313" key="6">
    <source>
        <dbReference type="Proteomes" id="UP000325440"/>
    </source>
</evidence>
<keyword evidence="2" id="KW-0479">Metal-binding</keyword>
<keyword evidence="6" id="KW-1185">Reference proteome</keyword>
<dbReference type="OrthoDB" id="1667110at2759"/>
<dbReference type="PANTHER" id="PTHR12549">
    <property type="entry name" value="JMJC DOMAIN-CONTAINING HISTONE DEMETHYLATION PROTEIN"/>
    <property type="match status" value="1"/>
</dbReference>
<sequence length="836" mass="96675">MIPAYTIPYFSSFEHIKDHYGSLRTRFLNLSMSNDSSSASSTSIILSRLIFTIFHRRCQLVVRTDICRKFCNTGIQEKSCVGINTKFSLLSSIGYLKVAVSMSNIGKDQSADEIVPYQSTTGLFLQSIVCLHLPDQISKCIDCNIFKLFGHKTEEDFDENRCRFKYFRKLELKSENLTFAGYLNPFEDASKFDLNLWKTSQHSSTLNDLDINAAKRILEFIGGKFCKVIQDEKELLKFNWPEKPNIKTPIWRKPITEVRETCDVCKTAIFNYHWSCLTCGFVVCVYCIWYKITNYKIPNPDWLNCSNYEAHQLDELTITQILPGDSLEYVLAQMHEVCIKHKISLTCKCSGLLPKMSLSPINSDQFVVEIPKDMLDELTITQILPGDSLDDQFVVEIPKDMVLDNFHKDFHCKDKLFLQHQDDVNKNSYGIPYNHKEKSLFTLRPMVESTADYPPHSWLCRGYLLHLLDPDADANYKLFQEQWKRGQPVLVSGVSKRLDKSLWHPKSFLRDFGDQIVDLIDCNTNEVVHDQPMSTFWKGFKNYSKRLRDDKGHSMMLKLKDWPQSEDFADILPDRFNNLMDCLPLKEYTLRTGKFNLASYLPAFFNQPDLGPKMYIAYGNAGTTHDLIGTTNLHLDMSDAVNVMVYVAITDNCNEKSYEWYMNEAFNVINESGCDESSKNRVYENKLIPGAVWHIYHAKDADFIRDLLIRINLEENHLAEECSDPIHDQSNYLYKSHRDRLFREYGVRGYAIIQCVGEAVFIPAGAPHQVRNLHNCIKVAEDFVSPENISESFRMMQEFRFLSDSHTNHEDKLQLKNIVFHAVKESISVLTDTQKT</sequence>
<dbReference type="InterPro" id="IPR046349">
    <property type="entry name" value="C1-like_sf"/>
</dbReference>
<dbReference type="GO" id="GO:0031490">
    <property type="term" value="F:chromatin DNA binding"/>
    <property type="evidence" value="ECO:0007669"/>
    <property type="project" value="TreeGrafter"/>
</dbReference>
<dbReference type="Proteomes" id="UP000325440">
    <property type="component" value="Unassembled WGS sequence"/>
</dbReference>
<reference evidence="5 6" key="1">
    <citation type="submission" date="2019-08" db="EMBL/GenBank/DDBJ databases">
        <authorList>
            <person name="Alioto T."/>
            <person name="Alioto T."/>
            <person name="Gomez Garrido J."/>
        </authorList>
    </citation>
    <scope>NUCLEOTIDE SEQUENCE [LARGE SCALE GENOMIC DNA]</scope>
</reference>
<keyword evidence="3" id="KW-0539">Nucleus</keyword>
<dbReference type="GO" id="GO:0006357">
    <property type="term" value="P:regulation of transcription by RNA polymerase II"/>
    <property type="evidence" value="ECO:0007669"/>
    <property type="project" value="TreeGrafter"/>
</dbReference>
<dbReference type="PROSITE" id="PS51184">
    <property type="entry name" value="JMJC"/>
    <property type="match status" value="1"/>
</dbReference>
<gene>
    <name evidence="5" type="ORF">CINCED_3A009774</name>
</gene>
<evidence type="ECO:0000256" key="1">
    <source>
        <dbReference type="ARBA" id="ARBA00004123"/>
    </source>
</evidence>